<geneLocation type="mitochondrion" evidence="20"/>
<evidence type="ECO:0000256" key="2">
    <source>
        <dbReference type="ARBA" id="ARBA00004225"/>
    </source>
</evidence>
<feature type="transmembrane region" description="Helical" evidence="17">
    <location>
        <begin position="105"/>
        <end position="125"/>
    </location>
</feature>
<dbReference type="InterPro" id="IPR000260">
    <property type="entry name" value="NADH4_N"/>
</dbReference>
<comment type="subcellular location">
    <subcellularLocation>
        <location evidence="2 17">Mitochondrion membrane</location>
        <topology evidence="2 17">Multi-pass membrane protein</topology>
    </subcellularLocation>
</comment>
<evidence type="ECO:0000256" key="3">
    <source>
        <dbReference type="ARBA" id="ARBA00009025"/>
    </source>
</evidence>
<dbReference type="GO" id="GO:0008137">
    <property type="term" value="F:NADH dehydrogenase (ubiquinone) activity"/>
    <property type="evidence" value="ECO:0007669"/>
    <property type="project" value="UniProtKB-UniRule"/>
</dbReference>
<feature type="transmembrane region" description="Helical" evidence="17">
    <location>
        <begin position="267"/>
        <end position="286"/>
    </location>
</feature>
<feature type="transmembrane region" description="Helical" evidence="17">
    <location>
        <begin position="292"/>
        <end position="313"/>
    </location>
</feature>
<reference evidence="20" key="1">
    <citation type="submission" date="2020-08" db="EMBL/GenBank/DDBJ databases">
        <title>DNAmark Project.</title>
        <authorList>
            <person name="Leerhoei F."/>
        </authorList>
    </citation>
    <scope>NUCLEOTIDE SEQUENCE</scope>
    <source>
        <strain evidence="20">DM584</strain>
    </source>
</reference>
<dbReference type="PRINTS" id="PR01437">
    <property type="entry name" value="NUOXDRDTASE4"/>
</dbReference>
<protein>
    <recommendedName>
        <fullName evidence="5 17">NADH-ubiquinone oxidoreductase chain 4</fullName>
        <ecNumber evidence="4 17">7.1.1.2</ecNumber>
    </recommendedName>
</protein>
<evidence type="ECO:0000256" key="4">
    <source>
        <dbReference type="ARBA" id="ARBA00012944"/>
    </source>
</evidence>
<dbReference type="PANTHER" id="PTHR43507:SF20">
    <property type="entry name" value="NADH-UBIQUINONE OXIDOREDUCTASE CHAIN 4"/>
    <property type="match status" value="1"/>
</dbReference>
<proteinExistence type="inferred from homology"/>
<accession>A0A7L7S744</accession>
<keyword evidence="9" id="KW-1278">Translocase</keyword>
<dbReference type="GO" id="GO:0015990">
    <property type="term" value="P:electron transport coupled proton transport"/>
    <property type="evidence" value="ECO:0007669"/>
    <property type="project" value="TreeGrafter"/>
</dbReference>
<feature type="transmembrane region" description="Helical" evidence="17">
    <location>
        <begin position="239"/>
        <end position="260"/>
    </location>
</feature>
<evidence type="ECO:0000256" key="11">
    <source>
        <dbReference type="ARBA" id="ARBA00022989"/>
    </source>
</evidence>
<feature type="transmembrane region" description="Helical" evidence="17">
    <location>
        <begin position="7"/>
        <end position="32"/>
    </location>
</feature>
<comment type="function">
    <text evidence="17">Core subunit of the mitochondrial membrane respiratory chain NADH dehydrogenase (Complex I) which catalyzes electron transfer from NADH through the respiratory chain, using ubiquinone as an electron acceptor. Essential for the catalytic activity and assembly of complex I.</text>
</comment>
<dbReference type="InterPro" id="IPR003918">
    <property type="entry name" value="NADH_UbQ_OxRdtase"/>
</dbReference>
<feature type="transmembrane region" description="Helical" evidence="17">
    <location>
        <begin position="417"/>
        <end position="438"/>
    </location>
</feature>
<comment type="similarity">
    <text evidence="3 17">Belongs to the complex I subunit 4 family.</text>
</comment>
<keyword evidence="10 17" id="KW-0249">Electron transport</keyword>
<keyword evidence="6 17" id="KW-0813">Transport</keyword>
<evidence type="ECO:0000256" key="16">
    <source>
        <dbReference type="ARBA" id="ARBA00049551"/>
    </source>
</evidence>
<evidence type="ECO:0000256" key="7">
    <source>
        <dbReference type="ARBA" id="ARBA00022660"/>
    </source>
</evidence>
<evidence type="ECO:0000256" key="15">
    <source>
        <dbReference type="ARBA" id="ARBA00023136"/>
    </source>
</evidence>
<feature type="transmembrane region" description="Helical" evidence="17">
    <location>
        <begin position="52"/>
        <end position="73"/>
    </location>
</feature>
<dbReference type="EC" id="7.1.1.2" evidence="4 17"/>
<feature type="transmembrane region" description="Helical" evidence="17">
    <location>
        <begin position="137"/>
        <end position="157"/>
    </location>
</feature>
<evidence type="ECO:0000256" key="1">
    <source>
        <dbReference type="ARBA" id="ARBA00003257"/>
    </source>
</evidence>
<feature type="domain" description="NADH:quinone oxidoreductase/Mrp antiporter transmembrane" evidence="18">
    <location>
        <begin position="103"/>
        <end position="381"/>
    </location>
</feature>
<dbReference type="InterPro" id="IPR001750">
    <property type="entry name" value="ND/Mrp_TM"/>
</dbReference>
<dbReference type="Pfam" id="PF00361">
    <property type="entry name" value="Proton_antipo_M"/>
    <property type="match status" value="1"/>
</dbReference>
<evidence type="ECO:0000256" key="6">
    <source>
        <dbReference type="ARBA" id="ARBA00022448"/>
    </source>
</evidence>
<keyword evidence="13 17" id="KW-0830">Ubiquinone</keyword>
<evidence type="ECO:0000259" key="18">
    <source>
        <dbReference type="Pfam" id="PF00361"/>
    </source>
</evidence>
<feature type="transmembrane region" description="Helical" evidence="17">
    <location>
        <begin position="363"/>
        <end position="396"/>
    </location>
</feature>
<comment type="catalytic activity">
    <reaction evidence="16 17">
        <text>a ubiquinone + NADH + 5 H(+)(in) = a ubiquinol + NAD(+) + 4 H(+)(out)</text>
        <dbReference type="Rhea" id="RHEA:29091"/>
        <dbReference type="Rhea" id="RHEA-COMP:9565"/>
        <dbReference type="Rhea" id="RHEA-COMP:9566"/>
        <dbReference type="ChEBI" id="CHEBI:15378"/>
        <dbReference type="ChEBI" id="CHEBI:16389"/>
        <dbReference type="ChEBI" id="CHEBI:17976"/>
        <dbReference type="ChEBI" id="CHEBI:57540"/>
        <dbReference type="ChEBI" id="CHEBI:57945"/>
        <dbReference type="EC" id="7.1.1.2"/>
    </reaction>
</comment>
<evidence type="ECO:0000256" key="17">
    <source>
        <dbReference type="RuleBase" id="RU003297"/>
    </source>
</evidence>
<evidence type="ECO:0000256" key="9">
    <source>
        <dbReference type="ARBA" id="ARBA00022967"/>
    </source>
</evidence>
<comment type="function">
    <text evidence="1">Core subunit of the mitochondrial membrane respiratory chain NADH dehydrogenase (Complex I) that is believed to belong to the minimal assembly required for catalysis. Complex I functions in the transfer of electrons from NADH to the respiratory chain. The immediate electron acceptor for the enzyme is believed to be ubiquinone.</text>
</comment>
<evidence type="ECO:0000256" key="10">
    <source>
        <dbReference type="ARBA" id="ARBA00022982"/>
    </source>
</evidence>
<keyword evidence="8 17" id="KW-0812">Transmembrane</keyword>
<dbReference type="GO" id="GO:0031966">
    <property type="term" value="C:mitochondrial membrane"/>
    <property type="evidence" value="ECO:0007669"/>
    <property type="project" value="UniProtKB-SubCell"/>
</dbReference>
<evidence type="ECO:0000256" key="14">
    <source>
        <dbReference type="ARBA" id="ARBA00023128"/>
    </source>
</evidence>
<evidence type="ECO:0000256" key="13">
    <source>
        <dbReference type="ARBA" id="ARBA00023075"/>
    </source>
</evidence>
<sequence length="439" mass="49430">MLKFVLISLLGVMLLCEWNLMVSLIMVVTFMWLNFMSNYNLGMIDLFQMDWVSYFLIGLSLWITSMMVMMSFYVKNLNNFFKSFFVLCSFMMTFLILSFATSNTLMFYILFEATLIPIFLLIMGWGYQPERVSASYFLLFYTLAASLPLLLSILFIEENLSSLDFSILKASVQESNFLFWGLVVAFLIKLPVYLGHLWLPKAHVEAPVAGSMILAGVLLKLGGYGLLRILPLVQEPLKLFSSFMISSSLIGGVVASFICIRQSDCKSLVAYSSVAHMALVIAGVMMNSYFGWAGAVIIMVAHGICSSGLFALVGMIYERTSTRNLILLRGMIMCAPILSMWWFMFSISNMAAPPTPSLLGEIYIFICSLAWLGVTSLLVGLLSFLAGAYNLYLFISTQHGNKLNSMSLMEDSSMREHWVLTLHFIPFLMIMPVLLTYYS</sequence>
<dbReference type="PANTHER" id="PTHR43507">
    <property type="entry name" value="NADH-UBIQUINONE OXIDOREDUCTASE CHAIN 4"/>
    <property type="match status" value="1"/>
</dbReference>
<feature type="transmembrane region" description="Helical" evidence="17">
    <location>
        <begin position="206"/>
        <end position="227"/>
    </location>
</feature>
<feature type="transmembrane region" description="Helical" evidence="17">
    <location>
        <begin position="80"/>
        <end position="99"/>
    </location>
</feature>
<dbReference type="Pfam" id="PF01059">
    <property type="entry name" value="Oxidored_q5_N"/>
    <property type="match status" value="1"/>
</dbReference>
<feature type="transmembrane region" description="Helical" evidence="17">
    <location>
        <begin position="325"/>
        <end position="343"/>
    </location>
</feature>
<keyword evidence="11 17" id="KW-1133">Transmembrane helix</keyword>
<evidence type="ECO:0000259" key="19">
    <source>
        <dbReference type="Pfam" id="PF01059"/>
    </source>
</evidence>
<dbReference type="AlphaFoldDB" id="A0A7L7S744"/>
<feature type="transmembrane region" description="Helical" evidence="17">
    <location>
        <begin position="177"/>
        <end position="199"/>
    </location>
</feature>
<evidence type="ECO:0000256" key="5">
    <source>
        <dbReference type="ARBA" id="ARBA00021006"/>
    </source>
</evidence>
<evidence type="ECO:0000256" key="8">
    <source>
        <dbReference type="ARBA" id="ARBA00022692"/>
    </source>
</evidence>
<name>A0A7L7S744_9CRUS</name>
<dbReference type="GO" id="GO:0003954">
    <property type="term" value="F:NADH dehydrogenase activity"/>
    <property type="evidence" value="ECO:0007669"/>
    <property type="project" value="TreeGrafter"/>
</dbReference>
<gene>
    <name evidence="20" type="primary">ND4</name>
</gene>
<feature type="domain" description="NADH:ubiquinone oxidoreductase chain 4 N-terminal" evidence="19">
    <location>
        <begin position="1"/>
        <end position="97"/>
    </location>
</feature>
<organism evidence="20">
    <name type="scientific">Simocephalus vetulus</name>
    <dbReference type="NCBI Taxonomy" id="77651"/>
    <lineage>
        <taxon>Eukaryota</taxon>
        <taxon>Metazoa</taxon>
        <taxon>Ecdysozoa</taxon>
        <taxon>Arthropoda</taxon>
        <taxon>Crustacea</taxon>
        <taxon>Branchiopoda</taxon>
        <taxon>Diplostraca</taxon>
        <taxon>Cladocera</taxon>
        <taxon>Anomopoda</taxon>
        <taxon>Daphniidae</taxon>
        <taxon>Simocephalus</taxon>
    </lineage>
</organism>
<keyword evidence="7 17" id="KW-0679">Respiratory chain</keyword>
<evidence type="ECO:0000256" key="12">
    <source>
        <dbReference type="ARBA" id="ARBA00023027"/>
    </source>
</evidence>
<dbReference type="GO" id="GO:0048039">
    <property type="term" value="F:ubiquinone binding"/>
    <property type="evidence" value="ECO:0007669"/>
    <property type="project" value="TreeGrafter"/>
</dbReference>
<evidence type="ECO:0000313" key="20">
    <source>
        <dbReference type="EMBL" id="QNV12149.1"/>
    </source>
</evidence>
<keyword evidence="12 17" id="KW-0520">NAD</keyword>
<dbReference type="GO" id="GO:0042773">
    <property type="term" value="P:ATP synthesis coupled electron transport"/>
    <property type="evidence" value="ECO:0007669"/>
    <property type="project" value="InterPro"/>
</dbReference>
<keyword evidence="15 17" id="KW-0472">Membrane</keyword>
<keyword evidence="14 17" id="KW-0496">Mitochondrion</keyword>
<dbReference type="EMBL" id="MT862434">
    <property type="protein sequence ID" value="QNV12149.1"/>
    <property type="molecule type" value="Genomic_DNA"/>
</dbReference>